<dbReference type="PROSITE" id="PS00624">
    <property type="entry name" value="GMC_OXRED_2"/>
    <property type="match status" value="1"/>
</dbReference>
<dbReference type="Pfam" id="PF00732">
    <property type="entry name" value="GMC_oxred_N"/>
    <property type="match status" value="1"/>
</dbReference>
<dbReference type="EMBL" id="DWZH01000110">
    <property type="protein sequence ID" value="HJB11711.1"/>
    <property type="molecule type" value="Genomic_DNA"/>
</dbReference>
<protein>
    <submittedName>
        <fullName evidence="8">GMC family oxidoreductase N-terminal domain-containing protein</fullName>
    </submittedName>
</protein>
<sequence length="533" mass="56737">MSRFDYVIVGAGSAGCVLANRLSADPATEVLLIEAGGEDTDPRIAMPRGFGELLGDPAMAWHYPTRPFGPTEQVEHWVRGRTLGGSSSVNGMLYNRGHRADHDALATAGNPGWSWDDMLPVFRSIEDNSLGGSPVRGADGPLQISTVESGDPLLEDVITAGTELGWQRVQDLNETDEERIGYAMATIRDGRRCSAADAFLHPVRGRPNLSIALHTEIDRVVLEDGRAVGVRGRQGERAVEHAAGQEVILSAGAIATPRILQLSGIGDHDALAAAGVRPQVESPHVGARMREHRVFMLQVRLREELGYNHLLSSPEGQQEAMQEYQCTGGGPMGAPSFDIVGFFRTHPELDRPDAQLQIAPYSIQPLAAGGSMQIESDPGLIAIGYQLRPESTGSIHITSGDPHAPLDIDPGYFSTAHDRTTSAAVFRGLRRLLATEPLAQRIEHETVPGPGVRTEQEIIEAGLVEGGSGYHASGTAGMGPRDDDVVDARLRVRGVSGLRVADASVLPVPVSGNLNGPVAALAWRAADLITGGD</sequence>
<comment type="similarity">
    <text evidence="2 5">Belongs to the GMC oxidoreductase family.</text>
</comment>
<reference evidence="8" key="1">
    <citation type="journal article" date="2021" name="PeerJ">
        <title>Extensive microbial diversity within the chicken gut microbiome revealed by metagenomics and culture.</title>
        <authorList>
            <person name="Gilroy R."/>
            <person name="Ravi A."/>
            <person name="Getino M."/>
            <person name="Pursley I."/>
            <person name="Horton D.L."/>
            <person name="Alikhan N.F."/>
            <person name="Baker D."/>
            <person name="Gharbi K."/>
            <person name="Hall N."/>
            <person name="Watson M."/>
            <person name="Adriaenssens E.M."/>
            <person name="Foster-Nyarko E."/>
            <person name="Jarju S."/>
            <person name="Secka A."/>
            <person name="Antonio M."/>
            <person name="Oren A."/>
            <person name="Chaudhuri R.R."/>
            <person name="La Ragione R."/>
            <person name="Hildebrand F."/>
            <person name="Pallen M.J."/>
        </authorList>
    </citation>
    <scope>NUCLEOTIDE SEQUENCE</scope>
    <source>
        <strain evidence="8">ChiHjej13B12-24818</strain>
    </source>
</reference>
<name>A0A9D2LFM7_9MICO</name>
<dbReference type="Gene3D" id="3.50.50.60">
    <property type="entry name" value="FAD/NAD(P)-binding domain"/>
    <property type="match status" value="1"/>
</dbReference>
<dbReference type="Gene3D" id="3.30.560.10">
    <property type="entry name" value="Glucose Oxidase, domain 3"/>
    <property type="match status" value="1"/>
</dbReference>
<keyword evidence="4 5" id="KW-0274">FAD</keyword>
<evidence type="ECO:0000256" key="3">
    <source>
        <dbReference type="ARBA" id="ARBA00022630"/>
    </source>
</evidence>
<dbReference type="SUPFAM" id="SSF51905">
    <property type="entry name" value="FAD/NAD(P)-binding domain"/>
    <property type="match status" value="1"/>
</dbReference>
<evidence type="ECO:0000256" key="4">
    <source>
        <dbReference type="ARBA" id="ARBA00022827"/>
    </source>
</evidence>
<accession>A0A9D2LFM7</accession>
<evidence type="ECO:0000256" key="1">
    <source>
        <dbReference type="ARBA" id="ARBA00001974"/>
    </source>
</evidence>
<evidence type="ECO:0000313" key="9">
    <source>
        <dbReference type="Proteomes" id="UP000823823"/>
    </source>
</evidence>
<dbReference type="InterPro" id="IPR012132">
    <property type="entry name" value="GMC_OxRdtase"/>
</dbReference>
<comment type="cofactor">
    <cofactor evidence="1">
        <name>FAD</name>
        <dbReference type="ChEBI" id="CHEBI:57692"/>
    </cofactor>
</comment>
<keyword evidence="3 5" id="KW-0285">Flavoprotein</keyword>
<reference evidence="8" key="2">
    <citation type="submission" date="2021-04" db="EMBL/GenBank/DDBJ databases">
        <authorList>
            <person name="Gilroy R."/>
        </authorList>
    </citation>
    <scope>NUCLEOTIDE SEQUENCE</scope>
    <source>
        <strain evidence="8">ChiHjej13B12-24818</strain>
    </source>
</reference>
<dbReference type="PROSITE" id="PS00623">
    <property type="entry name" value="GMC_OXRED_1"/>
    <property type="match status" value="1"/>
</dbReference>
<feature type="domain" description="Glucose-methanol-choline oxidoreductase N-terminal" evidence="6">
    <location>
        <begin position="80"/>
        <end position="103"/>
    </location>
</feature>
<dbReference type="SUPFAM" id="SSF54373">
    <property type="entry name" value="FAD-linked reductases, C-terminal domain"/>
    <property type="match status" value="1"/>
</dbReference>
<proteinExistence type="inferred from homology"/>
<evidence type="ECO:0000259" key="6">
    <source>
        <dbReference type="PROSITE" id="PS00623"/>
    </source>
</evidence>
<evidence type="ECO:0000259" key="7">
    <source>
        <dbReference type="PROSITE" id="PS00624"/>
    </source>
</evidence>
<evidence type="ECO:0000256" key="2">
    <source>
        <dbReference type="ARBA" id="ARBA00010790"/>
    </source>
</evidence>
<dbReference type="PIRSF" id="PIRSF000137">
    <property type="entry name" value="Alcohol_oxidase"/>
    <property type="match status" value="1"/>
</dbReference>
<dbReference type="PANTHER" id="PTHR11552:SF147">
    <property type="entry name" value="CHOLINE DEHYDROGENASE, MITOCHONDRIAL"/>
    <property type="match status" value="1"/>
</dbReference>
<evidence type="ECO:0000256" key="5">
    <source>
        <dbReference type="RuleBase" id="RU003968"/>
    </source>
</evidence>
<comment type="caution">
    <text evidence="8">The sequence shown here is derived from an EMBL/GenBank/DDBJ whole genome shotgun (WGS) entry which is preliminary data.</text>
</comment>
<dbReference type="Proteomes" id="UP000823823">
    <property type="component" value="Unassembled WGS sequence"/>
</dbReference>
<dbReference type="PANTHER" id="PTHR11552">
    <property type="entry name" value="GLUCOSE-METHANOL-CHOLINE GMC OXIDOREDUCTASE"/>
    <property type="match status" value="1"/>
</dbReference>
<dbReference type="InterPro" id="IPR000172">
    <property type="entry name" value="GMC_OxRdtase_N"/>
</dbReference>
<dbReference type="GO" id="GO:0016614">
    <property type="term" value="F:oxidoreductase activity, acting on CH-OH group of donors"/>
    <property type="evidence" value="ECO:0007669"/>
    <property type="project" value="InterPro"/>
</dbReference>
<dbReference type="InterPro" id="IPR007867">
    <property type="entry name" value="GMC_OxRtase_C"/>
</dbReference>
<dbReference type="PROSITE" id="PS51257">
    <property type="entry name" value="PROKAR_LIPOPROTEIN"/>
    <property type="match status" value="1"/>
</dbReference>
<dbReference type="GO" id="GO:0050660">
    <property type="term" value="F:flavin adenine dinucleotide binding"/>
    <property type="evidence" value="ECO:0007669"/>
    <property type="project" value="InterPro"/>
</dbReference>
<dbReference type="AlphaFoldDB" id="A0A9D2LFM7"/>
<organism evidence="8 9">
    <name type="scientific">Candidatus Brachybacterium merdavium</name>
    <dbReference type="NCBI Taxonomy" id="2838513"/>
    <lineage>
        <taxon>Bacteria</taxon>
        <taxon>Bacillati</taxon>
        <taxon>Actinomycetota</taxon>
        <taxon>Actinomycetes</taxon>
        <taxon>Micrococcales</taxon>
        <taxon>Dermabacteraceae</taxon>
        <taxon>Brachybacterium</taxon>
    </lineage>
</organism>
<feature type="domain" description="Glucose-methanol-choline oxidoreductase N-terminal" evidence="7">
    <location>
        <begin position="252"/>
        <end position="266"/>
    </location>
</feature>
<gene>
    <name evidence="8" type="ORF">H9786_14525</name>
</gene>
<dbReference type="Pfam" id="PF05199">
    <property type="entry name" value="GMC_oxred_C"/>
    <property type="match status" value="1"/>
</dbReference>
<dbReference type="InterPro" id="IPR036188">
    <property type="entry name" value="FAD/NAD-bd_sf"/>
</dbReference>
<evidence type="ECO:0000313" key="8">
    <source>
        <dbReference type="EMBL" id="HJB11711.1"/>
    </source>
</evidence>